<accession>A0ABX1VG30</accession>
<dbReference type="Gene3D" id="3.90.1570.10">
    <property type="entry name" value="tt1808, chain A"/>
    <property type="match status" value="1"/>
</dbReference>
<evidence type="ECO:0000313" key="3">
    <source>
        <dbReference type="EMBL" id="NNJ27059.1"/>
    </source>
</evidence>
<dbReference type="PANTHER" id="PTHR47152">
    <property type="entry name" value="SLR2084 PROTEIN-RELATED"/>
    <property type="match status" value="1"/>
</dbReference>
<dbReference type="EMBL" id="WTPX01000118">
    <property type="protein sequence ID" value="NNJ27059.1"/>
    <property type="molecule type" value="Genomic_DNA"/>
</dbReference>
<evidence type="ECO:0000259" key="2">
    <source>
        <dbReference type="Pfam" id="PF05685"/>
    </source>
</evidence>
<dbReference type="CDD" id="cd06260">
    <property type="entry name" value="DUF820-like"/>
    <property type="match status" value="1"/>
</dbReference>
<comment type="caution">
    <text evidence="3">The sequence shown here is derived from an EMBL/GenBank/DDBJ whole genome shotgun (WGS) entry which is preliminary data.</text>
</comment>
<evidence type="ECO:0000256" key="1">
    <source>
        <dbReference type="SAM" id="MobiDB-lite"/>
    </source>
</evidence>
<proteinExistence type="predicted"/>
<reference evidence="3 4" key="1">
    <citation type="journal article" date="2020" name="Syst. Appl. Microbiol.">
        <title>Alienimonas chondri sp. nov., a novel planctomycete isolated from the biofilm of the red alga Chondrus crispus.</title>
        <authorList>
            <person name="Vitorino I."/>
            <person name="Albuquerque L."/>
            <person name="Wiegand S."/>
            <person name="Kallscheuer N."/>
            <person name="da Costa M.S."/>
            <person name="Lobo-da-Cunha A."/>
            <person name="Jogler C."/>
            <person name="Lage O.M."/>
        </authorList>
    </citation>
    <scope>NUCLEOTIDE SEQUENCE [LARGE SCALE GENOMIC DNA]</scope>
    <source>
        <strain evidence="3 4">LzC2</strain>
    </source>
</reference>
<gene>
    <name evidence="3" type="ORF">LzC2_31560</name>
</gene>
<dbReference type="InterPro" id="IPR012296">
    <property type="entry name" value="Nuclease_put_TT1808"/>
</dbReference>
<sequence length="233" mass="26006">MPTVTENSAGPVPSRRADARPYVGSGRLLDPIVLSGVEWEEYVRFGDEPENESLRMTYNARTKRLEIGMPTGERHESVALNLTLLVFAFARVRRMRIKPVGSTTWRRMAIGGAEGDSSFYISRFDQIRGRDGMIPDLDGGEVPPDLLIEVDVTNPGVDKLPIFEGIGIPEIWVWEDESIVVRRLGSDGYEVTDHSVELPGFPLAFAAELLATRADAATFELEEAFERRLRNEA</sequence>
<organism evidence="3 4">
    <name type="scientific">Alienimonas chondri</name>
    <dbReference type="NCBI Taxonomy" id="2681879"/>
    <lineage>
        <taxon>Bacteria</taxon>
        <taxon>Pseudomonadati</taxon>
        <taxon>Planctomycetota</taxon>
        <taxon>Planctomycetia</taxon>
        <taxon>Planctomycetales</taxon>
        <taxon>Planctomycetaceae</taxon>
        <taxon>Alienimonas</taxon>
    </lineage>
</organism>
<dbReference type="Proteomes" id="UP000609651">
    <property type="component" value="Unassembled WGS sequence"/>
</dbReference>
<feature type="domain" description="Putative restriction endonuclease" evidence="2">
    <location>
        <begin position="39"/>
        <end position="194"/>
    </location>
</feature>
<dbReference type="RefSeq" id="WP_171188711.1">
    <property type="nucleotide sequence ID" value="NZ_WTPX01000118.1"/>
</dbReference>
<protein>
    <recommendedName>
        <fullName evidence="2">Putative restriction endonuclease domain-containing protein</fullName>
    </recommendedName>
</protein>
<dbReference type="Pfam" id="PF05685">
    <property type="entry name" value="Uma2"/>
    <property type="match status" value="1"/>
</dbReference>
<keyword evidence="4" id="KW-1185">Reference proteome</keyword>
<feature type="region of interest" description="Disordered" evidence="1">
    <location>
        <begin position="1"/>
        <end position="20"/>
    </location>
</feature>
<name>A0ABX1VG30_9PLAN</name>
<evidence type="ECO:0000313" key="4">
    <source>
        <dbReference type="Proteomes" id="UP000609651"/>
    </source>
</evidence>
<dbReference type="PANTHER" id="PTHR47152:SF4">
    <property type="entry name" value="SLR0445 PROTEIN"/>
    <property type="match status" value="1"/>
</dbReference>
<dbReference type="InterPro" id="IPR008538">
    <property type="entry name" value="Uma2"/>
</dbReference>